<protein>
    <submittedName>
        <fullName evidence="12">TonB-dependent receptor plug domain-containing protein</fullName>
    </submittedName>
</protein>
<dbReference type="InterPro" id="IPR000531">
    <property type="entry name" value="Beta-barrel_TonB"/>
</dbReference>
<dbReference type="EMBL" id="VTUU01000004">
    <property type="protein sequence ID" value="KAA1173970.1"/>
    <property type="molecule type" value="Genomic_DNA"/>
</dbReference>
<dbReference type="AlphaFoldDB" id="A0A5B0VH45"/>
<dbReference type="InterPro" id="IPR039426">
    <property type="entry name" value="TonB-dep_rcpt-like"/>
</dbReference>
<keyword evidence="5 9" id="KW-0798">TonB box</keyword>
<dbReference type="GO" id="GO:0044718">
    <property type="term" value="P:siderophore transmembrane transport"/>
    <property type="evidence" value="ECO:0007669"/>
    <property type="project" value="TreeGrafter"/>
</dbReference>
<dbReference type="Gene3D" id="2.170.130.10">
    <property type="entry name" value="TonB-dependent receptor, plug domain"/>
    <property type="match status" value="1"/>
</dbReference>
<evidence type="ECO:0000256" key="3">
    <source>
        <dbReference type="ARBA" id="ARBA00022452"/>
    </source>
</evidence>
<keyword evidence="13" id="KW-1185">Reference proteome</keyword>
<dbReference type="Pfam" id="PF07715">
    <property type="entry name" value="Plug"/>
    <property type="match status" value="1"/>
</dbReference>
<evidence type="ECO:0000256" key="4">
    <source>
        <dbReference type="ARBA" id="ARBA00022692"/>
    </source>
</evidence>
<dbReference type="PANTHER" id="PTHR30069:SF27">
    <property type="entry name" value="BLL4766 PROTEIN"/>
    <property type="match status" value="1"/>
</dbReference>
<dbReference type="PROSITE" id="PS52016">
    <property type="entry name" value="TONB_DEPENDENT_REC_3"/>
    <property type="match status" value="1"/>
</dbReference>
<comment type="subcellular location">
    <subcellularLocation>
        <location evidence="1 8">Cell outer membrane</location>
        <topology evidence="1 8">Multi-pass membrane protein</topology>
    </subcellularLocation>
</comment>
<dbReference type="InterPro" id="IPR036942">
    <property type="entry name" value="Beta-barrel_TonB_sf"/>
</dbReference>
<accession>A0A5B0VH45</accession>
<evidence type="ECO:0000256" key="5">
    <source>
        <dbReference type="ARBA" id="ARBA00023077"/>
    </source>
</evidence>
<keyword evidence="7 8" id="KW-0998">Cell outer membrane</keyword>
<evidence type="ECO:0000313" key="13">
    <source>
        <dbReference type="Proteomes" id="UP000323161"/>
    </source>
</evidence>
<reference evidence="12 13" key="1">
    <citation type="submission" date="2019-08" db="EMBL/GenBank/DDBJ databases">
        <title>Marinobacter ZYF650 sp. nov., a marine bacterium isolated from seawater of the Mariana trench.</title>
        <authorList>
            <person name="Ahmad W."/>
        </authorList>
    </citation>
    <scope>NUCLEOTIDE SEQUENCE [LARGE SCALE GENOMIC DNA]</scope>
    <source>
        <strain evidence="12 13">ZYF650</strain>
    </source>
</reference>
<feature type="domain" description="TonB-dependent receptor-like beta-barrel" evidence="10">
    <location>
        <begin position="245"/>
        <end position="660"/>
    </location>
</feature>
<evidence type="ECO:0000256" key="9">
    <source>
        <dbReference type="RuleBase" id="RU003357"/>
    </source>
</evidence>
<comment type="caution">
    <text evidence="12">The sequence shown here is derived from an EMBL/GenBank/DDBJ whole genome shotgun (WGS) entry which is preliminary data.</text>
</comment>
<evidence type="ECO:0000256" key="1">
    <source>
        <dbReference type="ARBA" id="ARBA00004571"/>
    </source>
</evidence>
<comment type="similarity">
    <text evidence="8 9">Belongs to the TonB-dependent receptor family.</text>
</comment>
<keyword evidence="12" id="KW-0675">Receptor</keyword>
<evidence type="ECO:0000256" key="8">
    <source>
        <dbReference type="PROSITE-ProRule" id="PRU01360"/>
    </source>
</evidence>
<gene>
    <name evidence="12" type="ORF">FWJ25_11240</name>
</gene>
<evidence type="ECO:0000256" key="2">
    <source>
        <dbReference type="ARBA" id="ARBA00022448"/>
    </source>
</evidence>
<dbReference type="InterPro" id="IPR012910">
    <property type="entry name" value="Plug_dom"/>
</dbReference>
<dbReference type="Gene3D" id="2.40.170.20">
    <property type="entry name" value="TonB-dependent receptor, beta-barrel domain"/>
    <property type="match status" value="1"/>
</dbReference>
<dbReference type="PANTHER" id="PTHR30069">
    <property type="entry name" value="TONB-DEPENDENT OUTER MEMBRANE RECEPTOR"/>
    <property type="match status" value="1"/>
</dbReference>
<feature type="domain" description="TonB-dependent receptor plug" evidence="11">
    <location>
        <begin position="69"/>
        <end position="177"/>
    </location>
</feature>
<evidence type="ECO:0000259" key="11">
    <source>
        <dbReference type="Pfam" id="PF07715"/>
    </source>
</evidence>
<evidence type="ECO:0000259" key="10">
    <source>
        <dbReference type="Pfam" id="PF00593"/>
    </source>
</evidence>
<keyword evidence="2 8" id="KW-0813">Transport</keyword>
<dbReference type="GO" id="GO:0015344">
    <property type="term" value="F:siderophore uptake transmembrane transporter activity"/>
    <property type="evidence" value="ECO:0007669"/>
    <property type="project" value="TreeGrafter"/>
</dbReference>
<proteinExistence type="inferred from homology"/>
<dbReference type="Proteomes" id="UP000323161">
    <property type="component" value="Unassembled WGS sequence"/>
</dbReference>
<evidence type="ECO:0000256" key="7">
    <source>
        <dbReference type="ARBA" id="ARBA00023237"/>
    </source>
</evidence>
<dbReference type="Pfam" id="PF00593">
    <property type="entry name" value="TonB_dep_Rec_b-barrel"/>
    <property type="match status" value="1"/>
</dbReference>
<dbReference type="GO" id="GO:0009279">
    <property type="term" value="C:cell outer membrane"/>
    <property type="evidence" value="ECO:0007669"/>
    <property type="project" value="UniProtKB-SubCell"/>
</dbReference>
<dbReference type="InterPro" id="IPR037066">
    <property type="entry name" value="Plug_dom_sf"/>
</dbReference>
<keyword evidence="6 8" id="KW-0472">Membrane</keyword>
<name>A0A5B0VH45_9GAMM</name>
<evidence type="ECO:0000313" key="12">
    <source>
        <dbReference type="EMBL" id="KAA1173970.1"/>
    </source>
</evidence>
<dbReference type="SUPFAM" id="SSF56935">
    <property type="entry name" value="Porins"/>
    <property type="match status" value="1"/>
</dbReference>
<organism evidence="12 13">
    <name type="scientific">Marinobacter salinexigens</name>
    <dbReference type="NCBI Taxonomy" id="2919747"/>
    <lineage>
        <taxon>Bacteria</taxon>
        <taxon>Pseudomonadati</taxon>
        <taxon>Pseudomonadota</taxon>
        <taxon>Gammaproteobacteria</taxon>
        <taxon>Pseudomonadales</taxon>
        <taxon>Marinobacteraceae</taxon>
        <taxon>Marinobacter</taxon>
    </lineage>
</organism>
<dbReference type="RefSeq" id="WP_149600366.1">
    <property type="nucleotide sequence ID" value="NZ_VTUU01000004.1"/>
</dbReference>
<keyword evidence="4 8" id="KW-0812">Transmembrane</keyword>
<sequence length="713" mass="80560">MIRIRCLLRLVSVSDLIRFPISAALVFSIPVSSYGQSDYPDVSTETFSMDGEQFEMPEVLTTTRLRQSKLKVPGTTTILTGDMLRSLGVMNLVEAFRLVPGMVVGHYGSTNPVASYHGTSQYEQRRLQVQIDGRTAYRISLADVDWIAMPVALDNIERIEISRGPNSAAYGINAFLGTINIITLSPQDTAGVEAYTSAGALGHLRAFTSVGDTSADGSWRLSYEKRKSNGFDAQDNGARPSHDGDDVNNFNFDSTLQLDGRHSLDIRAGVLEGVNEEDASSWTDPDASTAPDILINDYYLQLRFDGATSERHFYHLQASYQNQERRQHWTVTAPPEFVNALLPDSFPAFPTDQGPFIADLNRNSEESRQEFELQDTLIFSEDLKLVSGLGYLKNAYRSETLFNGSGSNYQSRLFANLEYSPQPWVTFNLGGNLEKTTTTSDTYFSPRAATNFILNENHALRFVFSRAVRTPDAFEQDPDWAYRPYNVQPPFEALENVPIYVEDIIDQDTSTYGEHLDEEWITSREISYFGQYPIHNALLSVEVRYFNDQLRDMISGVINAQEWYIANNVALDQEGVEIEASLDFSGTVLRTTWGYLEQDGRYTGDPDALPADKQQRAVDLLGRLSARNSGSVAWIQDWPFDLTSSVAYYWTNEIRDTRFERADFRLARRVDLSNISYEIALTVQHYLNHDPWMSDDNYIEDPNLAYIEAGLRF</sequence>
<evidence type="ECO:0000256" key="6">
    <source>
        <dbReference type="ARBA" id="ARBA00023136"/>
    </source>
</evidence>
<keyword evidence="3 8" id="KW-1134">Transmembrane beta strand</keyword>